<reference evidence="3" key="1">
    <citation type="journal article" date="2022" name="Cell Host Microbe">
        <title>Colonization of the live biotherapeutic product VE303 and modulation of the microbiota and metabolites in healthy volunteers.</title>
        <authorList>
            <person name="Dsouza M."/>
            <person name="Menon R."/>
            <person name="Crossette E."/>
            <person name="Bhattarai S.K."/>
            <person name="Schneider J."/>
            <person name="Kim Y.G."/>
            <person name="Reddy S."/>
            <person name="Caballero S."/>
            <person name="Felix C."/>
            <person name="Cornacchione L."/>
            <person name="Hendrickson J."/>
            <person name="Watson A.R."/>
            <person name="Minot S.S."/>
            <person name="Greenfield N."/>
            <person name="Schopf L."/>
            <person name="Szabady R."/>
            <person name="Patarroyo J."/>
            <person name="Smith W."/>
            <person name="Harrison P."/>
            <person name="Kuijper E.J."/>
            <person name="Kelly C.P."/>
            <person name="Olle B."/>
            <person name="Bobilev D."/>
            <person name="Silber J.L."/>
            <person name="Bucci V."/>
            <person name="Roberts B."/>
            <person name="Faith J."/>
            <person name="Norman J.M."/>
        </authorList>
    </citation>
    <scope>NUCLEOTIDE SEQUENCE</scope>
    <source>
        <strain evidence="3">VE303-04</strain>
    </source>
</reference>
<protein>
    <submittedName>
        <fullName evidence="3">ABC transporter substrate-binding protein</fullName>
    </submittedName>
</protein>
<dbReference type="Proteomes" id="UP001203136">
    <property type="component" value="Unassembled WGS sequence"/>
</dbReference>
<dbReference type="AlphaFoldDB" id="A0AAW5FAH7"/>
<dbReference type="SMR" id="A0AAW5FAH7"/>
<organism evidence="3 4">
    <name type="scientific">Clostridium symbiosum</name>
    <name type="common">Bacteroides symbiosus</name>
    <dbReference type="NCBI Taxonomy" id="1512"/>
    <lineage>
        <taxon>Bacteria</taxon>
        <taxon>Bacillati</taxon>
        <taxon>Bacillota</taxon>
        <taxon>Clostridia</taxon>
        <taxon>Lachnospirales</taxon>
        <taxon>Lachnospiraceae</taxon>
        <taxon>Otoolea</taxon>
    </lineage>
</organism>
<sequence length="436" mass="46702">MKKRTLSVLLTAAMAVSMLAGCGSKTEAPAETAPAATQEAGGEAGGETAAPAEGGTLVYWSMWESTEPQGQAIQKAIDAFTAETGIKVDAQFKGRTGIREGLQPALDAGTNIDLFDEDIDRVNKTWGQYLLDLEDLAKAADYEATANAGLIGACREVGDGTLKSIPYQPNVFAMFYNQSIFDEAGVTAVPTTWEELDAACAKIKEAGYVPITDDDAYITCLFGYHMCRLVGYERTSEIVKNGEWDDPAVLKTAEAFADFAKKGYFSENIASNVWPAGQNMELAGGTAAMYLNGSWLPNEVQAMAGDDFKWGCFSYPAVEGGVDGTNASNYGAQVFAINKNSKNAEAAFQLICKITKGEFDQVLAEESNGIPADTTNTEWPAMVQCAQPVMEQLTVRYPWAAGAEDNADMTPIIKENMLKLVGGSISAQEFVDALKK</sequence>
<accession>A0AAW5FAH7</accession>
<feature type="signal peptide" evidence="2">
    <location>
        <begin position="1"/>
        <end position="20"/>
    </location>
</feature>
<dbReference type="RefSeq" id="WP_003497944.1">
    <property type="nucleotide sequence ID" value="NZ_BAABZD010000003.1"/>
</dbReference>
<feature type="chain" id="PRO_5043464746" evidence="2">
    <location>
        <begin position="21"/>
        <end position="436"/>
    </location>
</feature>
<dbReference type="SUPFAM" id="SSF53850">
    <property type="entry name" value="Periplasmic binding protein-like II"/>
    <property type="match status" value="1"/>
</dbReference>
<dbReference type="GeneID" id="57968120"/>
<evidence type="ECO:0000256" key="1">
    <source>
        <dbReference type="SAM" id="MobiDB-lite"/>
    </source>
</evidence>
<evidence type="ECO:0000313" key="4">
    <source>
        <dbReference type="Proteomes" id="UP001203136"/>
    </source>
</evidence>
<evidence type="ECO:0000256" key="2">
    <source>
        <dbReference type="SAM" id="SignalP"/>
    </source>
</evidence>
<name>A0AAW5FAH7_CLOSY</name>
<feature type="region of interest" description="Disordered" evidence="1">
    <location>
        <begin position="30"/>
        <end position="49"/>
    </location>
</feature>
<dbReference type="InterPro" id="IPR050490">
    <property type="entry name" value="Bact_solute-bd_prot1"/>
</dbReference>
<dbReference type="PANTHER" id="PTHR43649:SF12">
    <property type="entry name" value="DIACETYLCHITOBIOSE BINDING PROTEIN DASA"/>
    <property type="match status" value="1"/>
</dbReference>
<comment type="caution">
    <text evidence="3">The sequence shown here is derived from an EMBL/GenBank/DDBJ whole genome shotgun (WGS) entry which is preliminary data.</text>
</comment>
<dbReference type="InterPro" id="IPR006059">
    <property type="entry name" value="SBP"/>
</dbReference>
<dbReference type="Gene3D" id="3.40.190.10">
    <property type="entry name" value="Periplasmic binding protein-like II"/>
    <property type="match status" value="2"/>
</dbReference>
<dbReference type="Pfam" id="PF01547">
    <property type="entry name" value="SBP_bac_1"/>
    <property type="match status" value="1"/>
</dbReference>
<evidence type="ECO:0000313" key="3">
    <source>
        <dbReference type="EMBL" id="MCK0088839.1"/>
    </source>
</evidence>
<proteinExistence type="predicted"/>
<dbReference type="PROSITE" id="PS51257">
    <property type="entry name" value="PROKAR_LIPOPROTEIN"/>
    <property type="match status" value="1"/>
</dbReference>
<keyword evidence="2" id="KW-0732">Signal</keyword>
<dbReference type="EMBL" id="JAINVB010000002">
    <property type="protein sequence ID" value="MCK0088839.1"/>
    <property type="molecule type" value="Genomic_DNA"/>
</dbReference>
<gene>
    <name evidence="3" type="ORF">K5I21_23845</name>
</gene>
<dbReference type="PANTHER" id="PTHR43649">
    <property type="entry name" value="ARABINOSE-BINDING PROTEIN-RELATED"/>
    <property type="match status" value="1"/>
</dbReference>